<accession>A0ABM0R826</accession>
<feature type="domain" description="Myosin motor" evidence="6">
    <location>
        <begin position="63"/>
        <end position="155"/>
    </location>
</feature>
<dbReference type="InterPro" id="IPR040640">
    <property type="entry name" value="MyoX_N_SH3"/>
</dbReference>
<organism evidence="7 8">
    <name type="scientific">Galeopterus variegatus</name>
    <name type="common">Malayan flying lemur</name>
    <name type="synonym">Cynocephalus variegatus</name>
    <dbReference type="NCBI Taxonomy" id="482537"/>
    <lineage>
        <taxon>Eukaryota</taxon>
        <taxon>Metazoa</taxon>
        <taxon>Chordata</taxon>
        <taxon>Craniata</taxon>
        <taxon>Vertebrata</taxon>
        <taxon>Euteleostomi</taxon>
        <taxon>Mammalia</taxon>
        <taxon>Eutheria</taxon>
        <taxon>Euarchontoglires</taxon>
        <taxon>Dermoptera</taxon>
        <taxon>Cynocephalidae</taxon>
        <taxon>Galeopterus</taxon>
    </lineage>
</organism>
<dbReference type="SUPFAM" id="SSF52540">
    <property type="entry name" value="P-loop containing nucleoside triphosphate hydrolases"/>
    <property type="match status" value="1"/>
</dbReference>
<evidence type="ECO:0000313" key="7">
    <source>
        <dbReference type="Proteomes" id="UP000694923"/>
    </source>
</evidence>
<gene>
    <name evidence="8" type="primary">LOC103595211</name>
</gene>
<evidence type="ECO:0000256" key="5">
    <source>
        <dbReference type="PROSITE-ProRule" id="PRU00782"/>
    </source>
</evidence>
<evidence type="ECO:0000256" key="2">
    <source>
        <dbReference type="ARBA" id="ARBA00022840"/>
    </source>
</evidence>
<dbReference type="RefSeq" id="XP_008576767.1">
    <property type="nucleotide sequence ID" value="XM_008578545.1"/>
</dbReference>
<dbReference type="InterPro" id="IPR001609">
    <property type="entry name" value="Myosin_head_motor_dom-like"/>
</dbReference>
<dbReference type="Pfam" id="PF00063">
    <property type="entry name" value="Myosin_head"/>
    <property type="match status" value="1"/>
</dbReference>
<name>A0ABM0R826_GALVR</name>
<keyword evidence="7" id="KW-1185">Reference proteome</keyword>
<sequence length="155" mass="17895">MDNFFPEGTRVWLRENGQHFPSTVNSCAEGVVVFRTDYGQVFTYKQSTITHQKVTAMHPRNEEGVDDMASLTELHGGSIMYNLFQRYKRNQIYTSIGSILASVNPYQPIAGLYERAAMERYSRCHLGELPPHIFAIANECYRCLWKRHDNQCVLI</sequence>
<keyword evidence="3 5" id="KW-0518">Myosin</keyword>
<dbReference type="PANTHER" id="PTHR46049:SF2">
    <property type="entry name" value="UNCONVENTIONAL MYOSIN-X"/>
    <property type="match status" value="1"/>
</dbReference>
<dbReference type="PROSITE" id="PS51456">
    <property type="entry name" value="MYOSIN_MOTOR"/>
    <property type="match status" value="1"/>
</dbReference>
<proteinExistence type="inferred from homology"/>
<keyword evidence="2" id="KW-0067">ATP-binding</keyword>
<dbReference type="InterPro" id="IPR036961">
    <property type="entry name" value="Kinesin_motor_dom_sf"/>
</dbReference>
<dbReference type="Pfam" id="PF18597">
    <property type="entry name" value="SH3_19"/>
    <property type="match status" value="1"/>
</dbReference>
<evidence type="ECO:0000313" key="8">
    <source>
        <dbReference type="RefSeq" id="XP_008576767.1"/>
    </source>
</evidence>
<comment type="caution">
    <text evidence="5">Lacks conserved residue(s) required for the propagation of feature annotation.</text>
</comment>
<dbReference type="InterPro" id="IPR027417">
    <property type="entry name" value="P-loop_NTPase"/>
</dbReference>
<keyword evidence="1" id="KW-0547">Nucleotide-binding</keyword>
<reference evidence="8" key="1">
    <citation type="submission" date="2025-08" db="UniProtKB">
        <authorList>
            <consortium name="RefSeq"/>
        </authorList>
    </citation>
    <scope>IDENTIFICATION</scope>
</reference>
<dbReference type="GeneID" id="103595211"/>
<keyword evidence="5" id="KW-0009">Actin-binding</keyword>
<protein>
    <submittedName>
        <fullName evidence="8">Unconventional myosin-X-like</fullName>
    </submittedName>
</protein>
<dbReference type="Gene3D" id="3.40.850.10">
    <property type="entry name" value="Kinesin motor domain"/>
    <property type="match status" value="1"/>
</dbReference>
<evidence type="ECO:0000256" key="3">
    <source>
        <dbReference type="ARBA" id="ARBA00023123"/>
    </source>
</evidence>
<dbReference type="Proteomes" id="UP000694923">
    <property type="component" value="Unplaced"/>
</dbReference>
<evidence type="ECO:0000259" key="6">
    <source>
        <dbReference type="PROSITE" id="PS51456"/>
    </source>
</evidence>
<dbReference type="PANTHER" id="PTHR46049">
    <property type="entry name" value="AGAP003327-PA"/>
    <property type="match status" value="1"/>
</dbReference>
<keyword evidence="4" id="KW-0505">Motor protein</keyword>
<dbReference type="InterPro" id="IPR051724">
    <property type="entry name" value="Actin_motor_Myosin"/>
</dbReference>
<comment type="similarity">
    <text evidence="5">Belongs to the TRAFAC class myosin-kinesin ATPase superfamily. Myosin family.</text>
</comment>
<evidence type="ECO:0000256" key="1">
    <source>
        <dbReference type="ARBA" id="ARBA00022741"/>
    </source>
</evidence>
<feature type="non-terminal residue" evidence="8">
    <location>
        <position position="155"/>
    </location>
</feature>
<evidence type="ECO:0000256" key="4">
    <source>
        <dbReference type="ARBA" id="ARBA00023175"/>
    </source>
</evidence>